<dbReference type="GO" id="GO:0004519">
    <property type="term" value="F:endonuclease activity"/>
    <property type="evidence" value="ECO:0007669"/>
    <property type="project" value="UniProtKB-KW"/>
</dbReference>
<dbReference type="SUPFAM" id="SSF52980">
    <property type="entry name" value="Restriction endonuclease-like"/>
    <property type="match status" value="1"/>
</dbReference>
<comment type="caution">
    <text evidence="2">The sequence shown here is derived from an EMBL/GenBank/DDBJ whole genome shotgun (WGS) entry which is preliminary data.</text>
</comment>
<dbReference type="Proteomes" id="UP000782610">
    <property type="component" value="Unassembled WGS sequence"/>
</dbReference>
<evidence type="ECO:0000313" key="3">
    <source>
        <dbReference type="Proteomes" id="UP000782610"/>
    </source>
</evidence>
<gene>
    <name evidence="2" type="ORF">HY834_00310</name>
</gene>
<dbReference type="InterPro" id="IPR011335">
    <property type="entry name" value="Restrct_endonuc-II-like"/>
</dbReference>
<keyword evidence="2" id="KW-0255">Endonuclease</keyword>
<dbReference type="EMBL" id="JACRAF010000002">
    <property type="protein sequence ID" value="MBI4920164.1"/>
    <property type="molecule type" value="Genomic_DNA"/>
</dbReference>
<dbReference type="Gene3D" id="3.90.1570.10">
    <property type="entry name" value="tt1808, chain A"/>
    <property type="match status" value="1"/>
</dbReference>
<organism evidence="2 3">
    <name type="scientific">Devosia nanyangense</name>
    <dbReference type="NCBI Taxonomy" id="1228055"/>
    <lineage>
        <taxon>Bacteria</taxon>
        <taxon>Pseudomonadati</taxon>
        <taxon>Pseudomonadota</taxon>
        <taxon>Alphaproteobacteria</taxon>
        <taxon>Hyphomicrobiales</taxon>
        <taxon>Devosiaceae</taxon>
        <taxon>Devosia</taxon>
    </lineage>
</organism>
<keyword evidence="2" id="KW-0378">Hydrolase</keyword>
<accession>A0A933NUU4</accession>
<sequence length="204" mass="22787">MMADTPKRATYADVEAAPEGVVAEIIRGELMTHPRPSLRHGTTAFALAAELGGPFQKGLGGPGGWVFFVETEIMFGDDLLVPDICAWRVEHFPGEPERNYFTSSPDWLCEILSGSTEKRDRTLKMDIYAKAGVPHMWFIDPRLQLLEAYELNDSRWTKIGGWNSADEVRAAPFEAISFSLADLWPLDKPLGFNEDPQPLYAGDR</sequence>
<name>A0A933NUU4_9HYPH</name>
<dbReference type="InterPro" id="IPR008538">
    <property type="entry name" value="Uma2"/>
</dbReference>
<reference evidence="2" key="1">
    <citation type="submission" date="2020-07" db="EMBL/GenBank/DDBJ databases">
        <title>Huge and variable diversity of episymbiotic CPR bacteria and DPANN archaea in groundwater ecosystems.</title>
        <authorList>
            <person name="He C.Y."/>
            <person name="Keren R."/>
            <person name="Whittaker M."/>
            <person name="Farag I.F."/>
            <person name="Doudna J."/>
            <person name="Cate J.H.D."/>
            <person name="Banfield J.F."/>
        </authorList>
    </citation>
    <scope>NUCLEOTIDE SEQUENCE</scope>
    <source>
        <strain evidence="2">NC_groundwater_1586_Pr3_B-0.1um_66_15</strain>
    </source>
</reference>
<evidence type="ECO:0000259" key="1">
    <source>
        <dbReference type="Pfam" id="PF05685"/>
    </source>
</evidence>
<protein>
    <submittedName>
        <fullName evidence="2">Uma2 family endonuclease</fullName>
    </submittedName>
</protein>
<feature type="domain" description="Putative restriction endonuclease" evidence="1">
    <location>
        <begin position="12"/>
        <end position="170"/>
    </location>
</feature>
<evidence type="ECO:0000313" key="2">
    <source>
        <dbReference type="EMBL" id="MBI4920164.1"/>
    </source>
</evidence>
<keyword evidence="2" id="KW-0540">Nuclease</keyword>
<dbReference type="PANTHER" id="PTHR34107:SF4">
    <property type="entry name" value="SLL1222 PROTEIN"/>
    <property type="match status" value="1"/>
</dbReference>
<dbReference type="PANTHER" id="PTHR34107">
    <property type="entry name" value="SLL0198 PROTEIN-RELATED"/>
    <property type="match status" value="1"/>
</dbReference>
<dbReference type="AlphaFoldDB" id="A0A933NUU4"/>
<proteinExistence type="predicted"/>
<dbReference type="Pfam" id="PF05685">
    <property type="entry name" value="Uma2"/>
    <property type="match status" value="1"/>
</dbReference>
<dbReference type="CDD" id="cd06260">
    <property type="entry name" value="DUF820-like"/>
    <property type="match status" value="1"/>
</dbReference>
<dbReference type="InterPro" id="IPR012296">
    <property type="entry name" value="Nuclease_put_TT1808"/>
</dbReference>